<sequence>MTFGILTLMLFYSL</sequence>
<protein>
    <submittedName>
        <fullName evidence="1">Uncharacterized protein</fullName>
    </submittedName>
</protein>
<name>A0A2P2NQ49_RHIMU</name>
<evidence type="ECO:0000313" key="1">
    <source>
        <dbReference type="EMBL" id="MBX44628.1"/>
    </source>
</evidence>
<dbReference type="EMBL" id="GGEC01064144">
    <property type="protein sequence ID" value="MBX44628.1"/>
    <property type="molecule type" value="Transcribed_RNA"/>
</dbReference>
<accession>A0A2P2NQ49</accession>
<reference evidence="1" key="1">
    <citation type="submission" date="2018-02" db="EMBL/GenBank/DDBJ databases">
        <title>Rhizophora mucronata_Transcriptome.</title>
        <authorList>
            <person name="Meera S.P."/>
            <person name="Sreeshan A."/>
            <person name="Augustine A."/>
        </authorList>
    </citation>
    <scope>NUCLEOTIDE SEQUENCE</scope>
    <source>
        <tissue evidence="1">Leaf</tissue>
    </source>
</reference>
<proteinExistence type="predicted"/>
<organism evidence="1">
    <name type="scientific">Rhizophora mucronata</name>
    <name type="common">Asiatic mangrove</name>
    <dbReference type="NCBI Taxonomy" id="61149"/>
    <lineage>
        <taxon>Eukaryota</taxon>
        <taxon>Viridiplantae</taxon>
        <taxon>Streptophyta</taxon>
        <taxon>Embryophyta</taxon>
        <taxon>Tracheophyta</taxon>
        <taxon>Spermatophyta</taxon>
        <taxon>Magnoliopsida</taxon>
        <taxon>eudicotyledons</taxon>
        <taxon>Gunneridae</taxon>
        <taxon>Pentapetalae</taxon>
        <taxon>rosids</taxon>
        <taxon>fabids</taxon>
        <taxon>Malpighiales</taxon>
        <taxon>Rhizophoraceae</taxon>
        <taxon>Rhizophora</taxon>
    </lineage>
</organism>